<sequence>MEEEPVHEKILDELATTTDCRQQFEVLVASWKIGLPAGKTDKGVAHEENSLLEDKDDGLEDLWNERDKALEFSKEVIVAPSSVEQGRAVEERFS</sequence>
<proteinExistence type="predicted"/>
<evidence type="ECO:0000313" key="2">
    <source>
        <dbReference type="Proteomes" id="UP000030645"/>
    </source>
</evidence>
<dbReference type="Proteomes" id="UP000030645">
    <property type="component" value="Unassembled WGS sequence"/>
</dbReference>
<accession>W9QWU2</accession>
<keyword evidence="2" id="KW-1185">Reference proteome</keyword>
<protein>
    <submittedName>
        <fullName evidence="1">Uncharacterized protein</fullName>
    </submittedName>
</protein>
<evidence type="ECO:0000313" key="1">
    <source>
        <dbReference type="EMBL" id="EXB40963.1"/>
    </source>
</evidence>
<dbReference type="AlphaFoldDB" id="W9QWU2"/>
<name>W9QWU2_9ROSA</name>
<reference evidence="2" key="1">
    <citation type="submission" date="2013-01" db="EMBL/GenBank/DDBJ databases">
        <title>Draft Genome Sequence of a Mulberry Tree, Morus notabilis C.K. Schneid.</title>
        <authorList>
            <person name="He N."/>
            <person name="Zhao S."/>
        </authorList>
    </citation>
    <scope>NUCLEOTIDE SEQUENCE</scope>
</reference>
<gene>
    <name evidence="1" type="ORF">L484_020697</name>
</gene>
<dbReference type="EMBL" id="KE343785">
    <property type="protein sequence ID" value="EXB40963.1"/>
    <property type="molecule type" value="Genomic_DNA"/>
</dbReference>
<organism evidence="1 2">
    <name type="scientific">Morus notabilis</name>
    <dbReference type="NCBI Taxonomy" id="981085"/>
    <lineage>
        <taxon>Eukaryota</taxon>
        <taxon>Viridiplantae</taxon>
        <taxon>Streptophyta</taxon>
        <taxon>Embryophyta</taxon>
        <taxon>Tracheophyta</taxon>
        <taxon>Spermatophyta</taxon>
        <taxon>Magnoliopsida</taxon>
        <taxon>eudicotyledons</taxon>
        <taxon>Gunneridae</taxon>
        <taxon>Pentapetalae</taxon>
        <taxon>rosids</taxon>
        <taxon>fabids</taxon>
        <taxon>Rosales</taxon>
        <taxon>Moraceae</taxon>
        <taxon>Moreae</taxon>
        <taxon>Morus</taxon>
    </lineage>
</organism>